<dbReference type="RefSeq" id="WP_206844631.1">
    <property type="nucleotide sequence ID" value="NZ_CP065956.1"/>
</dbReference>
<dbReference type="Gene3D" id="3.40.50.2300">
    <property type="match status" value="1"/>
</dbReference>
<proteinExistence type="predicted"/>
<name>A0ABX7PU68_9BACT</name>
<evidence type="ECO:0000313" key="3">
    <source>
        <dbReference type="Proteomes" id="UP000663088"/>
    </source>
</evidence>
<feature type="domain" description="Phosphotyrosine protein phosphatase I" evidence="1">
    <location>
        <begin position="4"/>
        <end position="140"/>
    </location>
</feature>
<keyword evidence="3" id="KW-1185">Reference proteome</keyword>
<dbReference type="SMART" id="SM00226">
    <property type="entry name" value="LMWPc"/>
    <property type="match status" value="1"/>
</dbReference>
<reference evidence="2 3" key="1">
    <citation type="submission" date="2020-12" db="EMBL/GenBank/DDBJ databases">
        <authorList>
            <person name="Awala S.I."/>
            <person name="Gwak J.-H."/>
            <person name="Kim S.-J."/>
            <person name="Rhee S.-K."/>
        </authorList>
    </citation>
    <scope>NUCLEOTIDE SEQUENCE [LARGE SCALE GENOMIC DNA]</scope>
    <source>
        <strain evidence="2 3">IT5</strain>
    </source>
</reference>
<organism evidence="2 3">
    <name type="scientific">Candidatus Methylacidiphilum infernorum</name>
    <dbReference type="NCBI Taxonomy" id="511746"/>
    <lineage>
        <taxon>Bacteria</taxon>
        <taxon>Pseudomonadati</taxon>
        <taxon>Verrucomicrobiota</taxon>
        <taxon>Methylacidiphilae</taxon>
        <taxon>Methylacidiphilales</taxon>
        <taxon>Methylacidiphilaceae</taxon>
        <taxon>Methylacidiphilum (ex Ratnadevi et al. 2023)</taxon>
    </lineage>
</organism>
<dbReference type="Pfam" id="PF01451">
    <property type="entry name" value="LMWPc"/>
    <property type="match status" value="1"/>
</dbReference>
<accession>A0ABX7PU68</accession>
<protein>
    <submittedName>
        <fullName evidence="2">Low molecular weight phosphatase family protein</fullName>
    </submittedName>
</protein>
<dbReference type="InterPro" id="IPR036196">
    <property type="entry name" value="Ptyr_pPase_sf"/>
</dbReference>
<evidence type="ECO:0000259" key="1">
    <source>
        <dbReference type="SMART" id="SM00226"/>
    </source>
</evidence>
<dbReference type="EMBL" id="CP065956">
    <property type="protein sequence ID" value="QSR86154.1"/>
    <property type="molecule type" value="Genomic_DNA"/>
</dbReference>
<dbReference type="SUPFAM" id="SSF52788">
    <property type="entry name" value="Phosphotyrosine protein phosphatases I"/>
    <property type="match status" value="1"/>
</dbReference>
<dbReference type="InterPro" id="IPR023485">
    <property type="entry name" value="Ptyr_pPase"/>
</dbReference>
<evidence type="ECO:0000313" key="2">
    <source>
        <dbReference type="EMBL" id="QSR86154.1"/>
    </source>
</evidence>
<gene>
    <name evidence="2" type="ORF">EM20IM_06490</name>
</gene>
<sequence length="160" mass="18281">MQKKLILFICTGNIYRSRYAQALFNFYAPNYVLGWEAFSRGTAASNVSGLLSPYVKEALIQKNIPLFYAGKDPTQLTLNDLQNASLRIALREEEHKEALRKLFPGWENKCFYWQIADVDILPPNQALNRIEKSILELLETLLKAEISPLSTATLLFNRQA</sequence>
<dbReference type="Proteomes" id="UP000663088">
    <property type="component" value="Chromosome"/>
</dbReference>